<sequence length="323" mass="34600">MRAPFALVALAALAFAQAAAAQDHSHHGHGMEAEAPTPAPVSGAAPQMAIDPDCPPEHAAMGHCVPKAMPAEPEAPAAGQASAPSAPTAHYADRIWGAEAMAASRAELKKHHGGGSFSQVMVDIAEVALRRGRETYRWDAEGWFGGDVDRLVVKTEGEGAFGEAFEGGEVQALYSRAIDPYFNVQAGLRQDVGPGPSRSYASIGIEGLAPYWFDVEGQLFLSDKGDLLARLGAYYDQRITQRLVLQPRAEVNLAAQDMAPERIGSGLVDAELGLRLRYEVVREVAPYLGVSWERQFGRTARLTRARGDGTGGFTFVAGLRTWF</sequence>
<evidence type="ECO:0000256" key="2">
    <source>
        <dbReference type="SAM" id="SignalP"/>
    </source>
</evidence>
<comment type="caution">
    <text evidence="3">The sequence shown here is derived from an EMBL/GenBank/DDBJ whole genome shotgun (WGS) entry which is preliminary data.</text>
</comment>
<feature type="chain" id="PRO_5045569706" evidence="2">
    <location>
        <begin position="22"/>
        <end position="323"/>
    </location>
</feature>
<protein>
    <submittedName>
        <fullName evidence="3">Copper resistance protein B</fullName>
    </submittedName>
</protein>
<organism evidence="3 4">
    <name type="scientific">Novosphingobium anseongense</name>
    <dbReference type="NCBI Taxonomy" id="3133436"/>
    <lineage>
        <taxon>Bacteria</taxon>
        <taxon>Pseudomonadati</taxon>
        <taxon>Pseudomonadota</taxon>
        <taxon>Alphaproteobacteria</taxon>
        <taxon>Sphingomonadales</taxon>
        <taxon>Sphingomonadaceae</taxon>
        <taxon>Novosphingobium</taxon>
    </lineage>
</organism>
<dbReference type="InterPro" id="IPR036709">
    <property type="entry name" value="Autotransporte_beta_dom_sf"/>
</dbReference>
<evidence type="ECO:0000313" key="4">
    <source>
        <dbReference type="Proteomes" id="UP001361239"/>
    </source>
</evidence>
<evidence type="ECO:0000256" key="1">
    <source>
        <dbReference type="SAM" id="MobiDB-lite"/>
    </source>
</evidence>
<proteinExistence type="predicted"/>
<evidence type="ECO:0000313" key="3">
    <source>
        <dbReference type="EMBL" id="MEJ5977604.1"/>
    </source>
</evidence>
<dbReference type="Pfam" id="PF05275">
    <property type="entry name" value="CopB"/>
    <property type="match status" value="1"/>
</dbReference>
<reference evidence="3 4" key="1">
    <citation type="submission" date="2024-03" db="EMBL/GenBank/DDBJ databases">
        <authorList>
            <person name="Jo J.-H."/>
        </authorList>
    </citation>
    <scope>NUCLEOTIDE SEQUENCE [LARGE SCALE GENOMIC DNA]</scope>
    <source>
        <strain evidence="3 4">PS1R-30</strain>
    </source>
</reference>
<dbReference type="SUPFAM" id="SSF103515">
    <property type="entry name" value="Autotransporter"/>
    <property type="match status" value="1"/>
</dbReference>
<feature type="signal peptide" evidence="2">
    <location>
        <begin position="1"/>
        <end position="21"/>
    </location>
</feature>
<keyword evidence="2" id="KW-0732">Signal</keyword>
<dbReference type="Proteomes" id="UP001361239">
    <property type="component" value="Unassembled WGS sequence"/>
</dbReference>
<gene>
    <name evidence="3" type="ORF">WG901_13225</name>
</gene>
<feature type="region of interest" description="Disordered" evidence="1">
    <location>
        <begin position="24"/>
        <end position="61"/>
    </location>
</feature>
<dbReference type="EMBL" id="JBBHJZ010000002">
    <property type="protein sequence ID" value="MEJ5977604.1"/>
    <property type="molecule type" value="Genomic_DNA"/>
</dbReference>
<accession>A0ABU8RX58</accession>
<name>A0ABU8RX58_9SPHN</name>
<keyword evidence="4" id="KW-1185">Reference proteome</keyword>
<dbReference type="RefSeq" id="WP_339587536.1">
    <property type="nucleotide sequence ID" value="NZ_JBBHJZ010000002.1"/>
</dbReference>
<dbReference type="InterPro" id="IPR007939">
    <property type="entry name" value="Cu-R_B_prcur"/>
</dbReference>